<dbReference type="Proteomes" id="UP001211894">
    <property type="component" value="Unassembled WGS sequence"/>
</dbReference>
<keyword evidence="1" id="KW-0678">Repressor</keyword>
<evidence type="ECO:0000256" key="3">
    <source>
        <dbReference type="PROSITE-ProRule" id="PRU00335"/>
    </source>
</evidence>
<dbReference type="PANTHER" id="PTHR43479:SF11">
    <property type="entry name" value="ACREF_ENVCD OPERON REPRESSOR-RELATED"/>
    <property type="match status" value="1"/>
</dbReference>
<dbReference type="EMBL" id="JAQKAB010000001">
    <property type="protein sequence ID" value="MDA7025151.1"/>
    <property type="molecule type" value="Genomic_DNA"/>
</dbReference>
<dbReference type="PANTHER" id="PTHR43479">
    <property type="entry name" value="ACREF/ENVCD OPERON REPRESSOR-RELATED"/>
    <property type="match status" value="1"/>
</dbReference>
<feature type="DNA-binding region" description="H-T-H motif" evidence="3">
    <location>
        <begin position="36"/>
        <end position="55"/>
    </location>
</feature>
<evidence type="ECO:0000313" key="6">
    <source>
        <dbReference type="Proteomes" id="UP001211894"/>
    </source>
</evidence>
<feature type="domain" description="HTH tetR-type" evidence="4">
    <location>
        <begin position="13"/>
        <end position="73"/>
    </location>
</feature>
<dbReference type="Gene3D" id="1.10.357.10">
    <property type="entry name" value="Tetracycline Repressor, domain 2"/>
    <property type="match status" value="1"/>
</dbReference>
<evidence type="ECO:0000256" key="2">
    <source>
        <dbReference type="ARBA" id="ARBA00023125"/>
    </source>
</evidence>
<keyword evidence="2 3" id="KW-0238">DNA-binding</keyword>
<dbReference type="Pfam" id="PF17929">
    <property type="entry name" value="TetR_C_34"/>
    <property type="match status" value="1"/>
</dbReference>
<keyword evidence="6" id="KW-1185">Reference proteome</keyword>
<dbReference type="InterPro" id="IPR050624">
    <property type="entry name" value="HTH-type_Tx_Regulator"/>
</dbReference>
<dbReference type="SUPFAM" id="SSF46689">
    <property type="entry name" value="Homeodomain-like"/>
    <property type="match status" value="1"/>
</dbReference>
<dbReference type="PRINTS" id="PR00455">
    <property type="entry name" value="HTHTETR"/>
</dbReference>
<dbReference type="InterPro" id="IPR041483">
    <property type="entry name" value="TetR_C_34"/>
</dbReference>
<reference evidence="5 6" key="1">
    <citation type="submission" date="2023-01" db="EMBL/GenBank/DDBJ databases">
        <title>Bacillus changyiensis sp. nov., isolated from a coastal deposit.</title>
        <authorList>
            <person name="Xiao G."/>
            <person name="Lai Q."/>
            <person name="Hu Z."/>
            <person name="Shao Z."/>
        </authorList>
    </citation>
    <scope>NUCLEOTIDE SEQUENCE [LARGE SCALE GENOMIC DNA]</scope>
    <source>
        <strain evidence="5 6">CLL-7-23</strain>
    </source>
</reference>
<dbReference type="Pfam" id="PF00440">
    <property type="entry name" value="TetR_N"/>
    <property type="match status" value="1"/>
</dbReference>
<protein>
    <submittedName>
        <fullName evidence="5">TetR/AcrR family transcriptional regulator</fullName>
    </submittedName>
</protein>
<proteinExistence type="predicted"/>
<accession>A0ABT4WYM8</accession>
<dbReference type="PROSITE" id="PS50977">
    <property type="entry name" value="HTH_TETR_2"/>
    <property type="match status" value="1"/>
</dbReference>
<evidence type="ECO:0000259" key="4">
    <source>
        <dbReference type="PROSITE" id="PS50977"/>
    </source>
</evidence>
<evidence type="ECO:0000256" key="1">
    <source>
        <dbReference type="ARBA" id="ARBA00022491"/>
    </source>
</evidence>
<dbReference type="RefSeq" id="WP_271339018.1">
    <property type="nucleotide sequence ID" value="NZ_JAQKAB010000001.1"/>
</dbReference>
<gene>
    <name evidence="5" type="ORF">PJ311_00840</name>
</gene>
<sequence length="217" mass="25860">MTWRRARSKEQIEFRKKEILDAAYQLFEKKEYESISLNGIARELQISKPSIYRYFSSREEIFLDIYSHVFDLFYENLIEEFSTFSMNPMPEHVGNCWVKVYLNHEKLLNLMPLLGIALEKNSSESFLRTFKEKNIQLQQNIAGKIVELYPKLTIQDGFYIQYYAFLLASSHWSLTNTDQVMENILSEYRYMNINYSFEYVVSRGIEAHIKDFIGNQT</sequence>
<dbReference type="InterPro" id="IPR009057">
    <property type="entry name" value="Homeodomain-like_sf"/>
</dbReference>
<comment type="caution">
    <text evidence="5">The sequence shown here is derived from an EMBL/GenBank/DDBJ whole genome shotgun (WGS) entry which is preliminary data.</text>
</comment>
<evidence type="ECO:0000313" key="5">
    <source>
        <dbReference type="EMBL" id="MDA7025151.1"/>
    </source>
</evidence>
<organism evidence="5 6">
    <name type="scientific">Bacillus changyiensis</name>
    <dbReference type="NCBI Taxonomy" id="3004103"/>
    <lineage>
        <taxon>Bacteria</taxon>
        <taxon>Bacillati</taxon>
        <taxon>Bacillota</taxon>
        <taxon>Bacilli</taxon>
        <taxon>Bacillales</taxon>
        <taxon>Bacillaceae</taxon>
        <taxon>Bacillus</taxon>
    </lineage>
</organism>
<dbReference type="InterPro" id="IPR001647">
    <property type="entry name" value="HTH_TetR"/>
</dbReference>
<name>A0ABT4WYM8_9BACI</name>